<comment type="function">
    <text evidence="12">Membrane-anchoring subunit of succinate dehydrogenase (SDH) that is involved in complex II of the mitochondrial electron transport chain and is responsible for transferring electrons from succinate to ubiquinone (coenzyme Q). SDH also oxidizes malate to the non-canonical enol form of oxaloacetate, enol-oxaloacetate. Enol-oxaloacetate, which is a potent inhibitor of the succinate dehydrogenase activity, is further isomerized into keto-oxaloacetate.</text>
</comment>
<evidence type="ECO:0000256" key="3">
    <source>
        <dbReference type="ARBA" id="ARBA00007294"/>
    </source>
</evidence>
<keyword evidence="5 14" id="KW-0813">Transport</keyword>
<evidence type="ECO:0000256" key="2">
    <source>
        <dbReference type="ARBA" id="ARBA00005163"/>
    </source>
</evidence>
<dbReference type="GO" id="GO:0005743">
    <property type="term" value="C:mitochondrial inner membrane"/>
    <property type="evidence" value="ECO:0007669"/>
    <property type="project" value="UniProtKB-SubCell"/>
</dbReference>
<sequence>MPGLSPTSGSLHGACFSLCLSLFLQIPVVRYAHVSAFLPEPAPGWYRTQYIHLSPNHYSGSKAASLHWTGERVVSVLLLGLIPAAYLKLALQWTTPCLQPSLSTITGALTSDYYVQGDALQKANAGILAFSALTFAGLCYSQLSRCGPG</sequence>
<dbReference type="InterPro" id="IPR007992">
    <property type="entry name" value="CybS"/>
</dbReference>
<dbReference type="GO" id="GO:0006099">
    <property type="term" value="P:tricarboxylic acid cycle"/>
    <property type="evidence" value="ECO:0007669"/>
    <property type="project" value="UniProtKB-KW"/>
</dbReference>
<evidence type="ECO:0000256" key="7">
    <source>
        <dbReference type="ARBA" id="ARBA00022792"/>
    </source>
</evidence>
<keyword evidence="14" id="KW-0249">Electron transport</keyword>
<comment type="caution">
    <text evidence="16">The sequence shown here is derived from an EMBL/GenBank/DDBJ whole genome shotgun (WGS) entry which is preliminary data.</text>
</comment>
<dbReference type="GO" id="GO:0046872">
    <property type="term" value="F:metal ion binding"/>
    <property type="evidence" value="ECO:0007669"/>
    <property type="project" value="UniProtKB-KW"/>
</dbReference>
<keyword evidence="10 14" id="KW-0496">Mitochondrion</keyword>
<keyword evidence="14" id="KW-0479">Metal-binding</keyword>
<evidence type="ECO:0000256" key="12">
    <source>
        <dbReference type="ARBA" id="ARBA00045847"/>
    </source>
</evidence>
<feature type="signal peptide" evidence="15">
    <location>
        <begin position="1"/>
        <end position="31"/>
    </location>
</feature>
<feature type="binding site" evidence="13">
    <location>
        <position position="113"/>
    </location>
    <ligand>
        <name>a ubiquinone</name>
        <dbReference type="ChEBI" id="CHEBI:16389"/>
        <note>ligand shared with IP/SDHB</note>
    </ligand>
</feature>
<dbReference type="PANTHER" id="PTHR13337">
    <property type="entry name" value="SUCCINATE DEHYDROGENASE"/>
    <property type="match status" value="1"/>
</dbReference>
<name>A0A811ZJ63_NYCPR</name>
<evidence type="ECO:0000256" key="8">
    <source>
        <dbReference type="ARBA" id="ARBA00022946"/>
    </source>
</evidence>
<dbReference type="GO" id="GO:0020037">
    <property type="term" value="F:heme binding"/>
    <property type="evidence" value="ECO:0007669"/>
    <property type="project" value="TreeGrafter"/>
</dbReference>
<dbReference type="Proteomes" id="UP000645828">
    <property type="component" value="Unassembled WGS sequence"/>
</dbReference>
<dbReference type="PANTHER" id="PTHR13337:SF2">
    <property type="entry name" value="SUCCINATE DEHYDROGENASE [UBIQUINONE] CYTOCHROME B SMALL SUBUNIT, MITOCHONDRIAL"/>
    <property type="match status" value="1"/>
</dbReference>
<organism evidence="16 17">
    <name type="scientific">Nyctereutes procyonoides</name>
    <name type="common">Raccoon dog</name>
    <name type="synonym">Canis procyonoides</name>
    <dbReference type="NCBI Taxonomy" id="34880"/>
    <lineage>
        <taxon>Eukaryota</taxon>
        <taxon>Metazoa</taxon>
        <taxon>Chordata</taxon>
        <taxon>Craniata</taxon>
        <taxon>Vertebrata</taxon>
        <taxon>Euteleostomi</taxon>
        <taxon>Mammalia</taxon>
        <taxon>Eutheria</taxon>
        <taxon>Laurasiatheria</taxon>
        <taxon>Carnivora</taxon>
        <taxon>Caniformia</taxon>
        <taxon>Canidae</taxon>
        <taxon>Nyctereutes</taxon>
    </lineage>
</organism>
<evidence type="ECO:0000256" key="5">
    <source>
        <dbReference type="ARBA" id="ARBA00022448"/>
    </source>
</evidence>
<dbReference type="GO" id="GO:0048039">
    <property type="term" value="F:ubiquinone binding"/>
    <property type="evidence" value="ECO:0007669"/>
    <property type="project" value="TreeGrafter"/>
</dbReference>
<dbReference type="InterPro" id="IPR034804">
    <property type="entry name" value="SQR/QFR_C/D"/>
</dbReference>
<keyword evidence="14" id="KW-0816">Tricarboxylic acid cycle</keyword>
<dbReference type="EMBL" id="CAJHUB010000768">
    <property type="protein sequence ID" value="CAD7688746.1"/>
    <property type="molecule type" value="Genomic_DNA"/>
</dbReference>
<evidence type="ECO:0000256" key="4">
    <source>
        <dbReference type="ARBA" id="ARBA00011758"/>
    </source>
</evidence>
<keyword evidence="8 14" id="KW-0809">Transit peptide</keyword>
<keyword evidence="11 14" id="KW-0472">Membrane</keyword>
<gene>
    <name evidence="16" type="ORF">NYPRO_LOCUS21540</name>
</gene>
<evidence type="ECO:0000313" key="17">
    <source>
        <dbReference type="Proteomes" id="UP000645828"/>
    </source>
</evidence>
<evidence type="ECO:0000256" key="14">
    <source>
        <dbReference type="RuleBase" id="RU364031"/>
    </source>
</evidence>
<keyword evidence="6" id="KW-0812">Transmembrane</keyword>
<comment type="subunit">
    <text evidence="4">Component of complex II composed of four subunits: the flavoprotein (FP) SDHA, iron-sulfur protein (IP) SDHB, and a cytochrome b560 composed of SDHC and SDHD.</text>
</comment>
<keyword evidence="14" id="KW-0349">Heme</keyword>
<comment type="pathway">
    <text evidence="2">Carbohydrate metabolism; tricarboxylic acid cycle.</text>
</comment>
<accession>A0A811ZJ63</accession>
<keyword evidence="15" id="KW-0732">Signal</keyword>
<proteinExistence type="inferred from homology"/>
<keyword evidence="7 14" id="KW-0999">Mitochondrion inner membrane</keyword>
<keyword evidence="17" id="KW-1185">Reference proteome</keyword>
<protein>
    <recommendedName>
        <fullName evidence="14">Succinate dehydrogenase [ubiquinone] cytochrome b small subunit</fullName>
    </recommendedName>
</protein>
<evidence type="ECO:0000256" key="13">
    <source>
        <dbReference type="PIRSR" id="PIRSR607992-1"/>
    </source>
</evidence>
<dbReference type="Gene3D" id="1.20.1300.10">
    <property type="entry name" value="Fumarate reductase/succinate dehydrogenase, transmembrane subunit"/>
    <property type="match status" value="1"/>
</dbReference>
<keyword evidence="14" id="KW-0408">Iron</keyword>
<dbReference type="GO" id="GO:0006121">
    <property type="term" value="P:mitochondrial electron transport, succinate to ubiquinone"/>
    <property type="evidence" value="ECO:0007669"/>
    <property type="project" value="TreeGrafter"/>
</dbReference>
<dbReference type="AlphaFoldDB" id="A0A811ZJ63"/>
<evidence type="ECO:0000256" key="15">
    <source>
        <dbReference type="SAM" id="SignalP"/>
    </source>
</evidence>
<comment type="subcellular location">
    <subcellularLocation>
        <location evidence="1 14">Mitochondrion inner membrane</location>
        <topology evidence="1 14">Multi-pass membrane protein</topology>
    </subcellularLocation>
</comment>
<evidence type="ECO:0000256" key="1">
    <source>
        <dbReference type="ARBA" id="ARBA00004448"/>
    </source>
</evidence>
<evidence type="ECO:0000256" key="6">
    <source>
        <dbReference type="ARBA" id="ARBA00022692"/>
    </source>
</evidence>
<evidence type="ECO:0000313" key="16">
    <source>
        <dbReference type="EMBL" id="CAD7688746.1"/>
    </source>
</evidence>
<evidence type="ECO:0000256" key="10">
    <source>
        <dbReference type="ARBA" id="ARBA00023128"/>
    </source>
</evidence>
<evidence type="ECO:0000256" key="11">
    <source>
        <dbReference type="ARBA" id="ARBA00023136"/>
    </source>
</evidence>
<comment type="similarity">
    <text evidence="3 14">Belongs to the CybS family.</text>
</comment>
<keyword evidence="9" id="KW-1133">Transmembrane helix</keyword>
<evidence type="ECO:0000256" key="9">
    <source>
        <dbReference type="ARBA" id="ARBA00022989"/>
    </source>
</evidence>
<reference evidence="16" key="1">
    <citation type="submission" date="2020-12" db="EMBL/GenBank/DDBJ databases">
        <authorList>
            <consortium name="Molecular Ecology Group"/>
        </authorList>
    </citation>
    <scope>NUCLEOTIDE SEQUENCE</scope>
    <source>
        <strain evidence="16">TBG_1078</strain>
    </source>
</reference>
<feature type="chain" id="PRO_5032408869" description="Succinate dehydrogenase [ubiquinone] cytochrome b small subunit" evidence="15">
    <location>
        <begin position="32"/>
        <end position="149"/>
    </location>
</feature>